<name>A0ABM0MRK5_SACKO</name>
<feature type="region of interest" description="Disordered" evidence="1">
    <location>
        <begin position="135"/>
        <end position="165"/>
    </location>
</feature>
<evidence type="ECO:0000313" key="2">
    <source>
        <dbReference type="Proteomes" id="UP000694865"/>
    </source>
</evidence>
<gene>
    <name evidence="3" type="primary">LOC102803127</name>
</gene>
<keyword evidence="2" id="KW-1185">Reference proteome</keyword>
<proteinExistence type="predicted"/>
<evidence type="ECO:0000313" key="3">
    <source>
        <dbReference type="RefSeq" id="XP_006822646.1"/>
    </source>
</evidence>
<organism evidence="2 3">
    <name type="scientific">Saccoglossus kowalevskii</name>
    <name type="common">Acorn worm</name>
    <dbReference type="NCBI Taxonomy" id="10224"/>
    <lineage>
        <taxon>Eukaryota</taxon>
        <taxon>Metazoa</taxon>
        <taxon>Hemichordata</taxon>
        <taxon>Enteropneusta</taxon>
        <taxon>Harrimaniidae</taxon>
        <taxon>Saccoglossus</taxon>
    </lineage>
</organism>
<dbReference type="PANTHER" id="PTHR33198:SF20">
    <property type="entry name" value="RETROTRANSPOSON GAG DOMAIN-CONTAINING PROTEIN"/>
    <property type="match status" value="1"/>
</dbReference>
<dbReference type="GeneID" id="102803127"/>
<dbReference type="Proteomes" id="UP000694865">
    <property type="component" value="Unplaced"/>
</dbReference>
<evidence type="ECO:0000256" key="1">
    <source>
        <dbReference type="SAM" id="MobiDB-lite"/>
    </source>
</evidence>
<protein>
    <submittedName>
        <fullName evidence="3">Uncharacterized protein LOC102803127</fullName>
    </submittedName>
</protein>
<dbReference type="RefSeq" id="XP_006822646.1">
    <property type="nucleotide sequence ID" value="XM_006822583.1"/>
</dbReference>
<dbReference type="PANTHER" id="PTHR33198">
    <property type="entry name" value="ANK_REP_REGION DOMAIN-CONTAINING PROTEIN-RELATED"/>
    <property type="match status" value="1"/>
</dbReference>
<sequence>MGDCADDILTTLRIDEETSTYEDVKKALNDYYQVCRNIIVERARFNKRVQTHREPIDVFIQDLYRLAEDCDYGVLKDDLIRDRIVVGVLDDSLSDHLQMKLTLTLAIAVQTCRQAEARKQSREVVRGDTSIKPSNVDFVKHSTASRRSNQKYKAQPKKSDKHCYSRTRTQTQDSCRWCGGQRHDRRICHKCQKSGHFKKVCRSTRQESSKINEVHNLEEI</sequence>
<accession>A0ABM0MRK5</accession>
<reference evidence="3" key="1">
    <citation type="submission" date="2025-08" db="UniProtKB">
        <authorList>
            <consortium name="RefSeq"/>
        </authorList>
    </citation>
    <scope>IDENTIFICATION</scope>
    <source>
        <tissue evidence="3">Testes</tissue>
    </source>
</reference>